<dbReference type="Pfam" id="PF09364">
    <property type="entry name" value="XFP_N"/>
    <property type="match status" value="1"/>
</dbReference>
<comment type="cofactor">
    <cofactor evidence="1">
        <name>thiamine diphosphate</name>
        <dbReference type="ChEBI" id="CHEBI:58937"/>
    </cofactor>
</comment>
<evidence type="ECO:0000259" key="5">
    <source>
        <dbReference type="Pfam" id="PF09363"/>
    </source>
</evidence>
<dbReference type="Pfam" id="PF09363">
    <property type="entry name" value="XFP_C"/>
    <property type="match status" value="1"/>
</dbReference>
<dbReference type="Proteomes" id="UP000295511">
    <property type="component" value="Unassembled WGS sequence"/>
</dbReference>
<dbReference type="InterPro" id="IPR005593">
    <property type="entry name" value="Xul5P/Fru6P_PKetolase"/>
</dbReference>
<sequence>MSESGVSWAVETLSAVNIDSVSAWQRAMDFLCVAQLYLDVVDPTLPIERDHVKARPAGHWGVCPNMNAVLAVLAHLKPAEAEGQLTVVHGAGHAGASVRADRFLDGSLGLVDRDYEHGVGGMTRLARGFSSDDRWGHEISPLLPRVMYMGGHLGGALGHAQGVALDRPDHLVVPIIGDGECETGTTAGAWLGAHALHGTGSHGHVLPVILLNHQRMGGASVLAGMGRERVVDYLMGVGWEPVWVDGTQPGSLLAGMTRALDRTKPLGNEGQVCIVLDMVKGWGGPTHDSEGQMLIGTPRVHKAPLLDPRRNPAELELLSQWVSSYRPGDLFVEGRPDFVPDNLRRVAFGDPCHSDEVPTKSWSPLSTGGFAEAVQGALTFKDSSCRVFSPDELSSNRISAAALPTKVPEILNEELCHLWLQGYLTSGRRGIAIEYESFASIALPLIRQYAKSRALARQSNGGGSVPTMTYLLTSLCWNNSYSHQDPAVVLGMAESAPVPVRLLTPADPVRLAAVIRQCVSSNDSIAVITASKYATENFPRDTLDEELRTGMAVWPTLSDPGTPDITLCVAGDVASSVAAQALSAFRETAPGKKVRWVTLLDLNALDPKMRGPWPARFEKVFPDHGPVLFVVPYFAAAVKSRLFDIPQMASRSTVLGFQDLGHHLKGEALLDACGMSPDRLCQLMLTSTQEPVADRRLRDQDHLSTGAIHR</sequence>
<dbReference type="PANTHER" id="PTHR31273">
    <property type="entry name" value="PHOSPHOKETOLASE-RELATED"/>
    <property type="match status" value="1"/>
</dbReference>
<protein>
    <submittedName>
        <fullName evidence="7">Phosphoketolase</fullName>
    </submittedName>
</protein>
<dbReference type="Gene3D" id="3.40.50.920">
    <property type="match status" value="1"/>
</dbReference>
<keyword evidence="8" id="KW-1185">Reference proteome</keyword>
<dbReference type="InterPro" id="IPR018970">
    <property type="entry name" value="Xul5P/Fru6P_PKetolase_N"/>
</dbReference>
<keyword evidence="4" id="KW-0456">Lyase</keyword>
<organism evidence="7 8">
    <name type="scientific">Arthrobacter terricola</name>
    <dbReference type="NCBI Taxonomy" id="2547396"/>
    <lineage>
        <taxon>Bacteria</taxon>
        <taxon>Bacillati</taxon>
        <taxon>Actinomycetota</taxon>
        <taxon>Actinomycetes</taxon>
        <taxon>Micrococcales</taxon>
        <taxon>Micrococcaceae</taxon>
        <taxon>Arthrobacter</taxon>
    </lineage>
</organism>
<dbReference type="InterPro" id="IPR019789">
    <property type="entry name" value="Xul5P/Fru6P_PKetolase_ThDP_BS"/>
</dbReference>
<dbReference type="RefSeq" id="WP_133205996.1">
    <property type="nucleotide sequence ID" value="NZ_SMRU01000027.1"/>
</dbReference>
<dbReference type="OrthoDB" id="9768449at2"/>
<dbReference type="InterPro" id="IPR029061">
    <property type="entry name" value="THDP-binding"/>
</dbReference>
<comment type="similarity">
    <text evidence="2">Belongs to the XFP family.</text>
</comment>
<dbReference type="PROSITE" id="PS60003">
    <property type="entry name" value="PHOSPHOKETOLASE_2"/>
    <property type="match status" value="1"/>
</dbReference>
<dbReference type="GO" id="GO:0000287">
    <property type="term" value="F:magnesium ion binding"/>
    <property type="evidence" value="ECO:0007669"/>
    <property type="project" value="UniProtKB-ARBA"/>
</dbReference>
<evidence type="ECO:0000313" key="7">
    <source>
        <dbReference type="EMBL" id="TDF91798.1"/>
    </source>
</evidence>
<dbReference type="GO" id="GO:0016832">
    <property type="term" value="F:aldehyde-lyase activity"/>
    <property type="evidence" value="ECO:0007669"/>
    <property type="project" value="InterPro"/>
</dbReference>
<proteinExistence type="inferred from homology"/>
<evidence type="ECO:0000256" key="3">
    <source>
        <dbReference type="ARBA" id="ARBA00023052"/>
    </source>
</evidence>
<evidence type="ECO:0000256" key="1">
    <source>
        <dbReference type="ARBA" id="ARBA00001964"/>
    </source>
</evidence>
<evidence type="ECO:0000313" key="8">
    <source>
        <dbReference type="Proteomes" id="UP000295511"/>
    </source>
</evidence>
<keyword evidence="3" id="KW-0786">Thiamine pyrophosphate</keyword>
<name>A0A4R5KBA9_9MICC</name>
<evidence type="ECO:0000256" key="2">
    <source>
        <dbReference type="ARBA" id="ARBA00005623"/>
    </source>
</evidence>
<accession>A0A4R5KBA9</accession>
<dbReference type="InterPro" id="IPR018969">
    <property type="entry name" value="Xul5P/Fru6P_PKetolase_C"/>
</dbReference>
<dbReference type="Gene3D" id="3.40.50.970">
    <property type="match status" value="2"/>
</dbReference>
<comment type="caution">
    <text evidence="7">The sequence shown here is derived from an EMBL/GenBank/DDBJ whole genome shotgun (WGS) entry which is preliminary data.</text>
</comment>
<dbReference type="Pfam" id="PF03894">
    <property type="entry name" value="XFP"/>
    <property type="match status" value="1"/>
</dbReference>
<dbReference type="EMBL" id="SMRU01000027">
    <property type="protein sequence ID" value="TDF91798.1"/>
    <property type="molecule type" value="Genomic_DNA"/>
</dbReference>
<evidence type="ECO:0000256" key="4">
    <source>
        <dbReference type="ARBA" id="ARBA00023239"/>
    </source>
</evidence>
<dbReference type="SUPFAM" id="SSF52518">
    <property type="entry name" value="Thiamin diphosphate-binding fold (THDP-binding)"/>
    <property type="match status" value="2"/>
</dbReference>
<reference evidence="7 8" key="1">
    <citation type="submission" date="2019-03" db="EMBL/GenBank/DDBJ databases">
        <title>Whole genome sequence of Arthrobacter sp JH1-1.</title>
        <authorList>
            <person name="Trinh H.N."/>
        </authorList>
    </citation>
    <scope>NUCLEOTIDE SEQUENCE [LARGE SCALE GENOMIC DNA]</scope>
    <source>
        <strain evidence="7 8">JH1-1</strain>
    </source>
</reference>
<dbReference type="PANTHER" id="PTHR31273:SF0">
    <property type="entry name" value="PHOSPHOKETOLASE-RELATED"/>
    <property type="match status" value="1"/>
</dbReference>
<feature type="domain" description="Xylulose 5-phosphate/Fructose 6-phosphate phosphoketolase N-terminal" evidence="6">
    <location>
        <begin position="15"/>
        <end position="333"/>
    </location>
</feature>
<dbReference type="InterPro" id="IPR009014">
    <property type="entry name" value="Transketo_C/PFOR_II"/>
</dbReference>
<gene>
    <name evidence="7" type="ORF">E1809_19970</name>
</gene>
<dbReference type="AlphaFoldDB" id="A0A4R5KBA9"/>
<feature type="domain" description="Xylulose 5-phosphate/Fructose 6-phosphate phosphoketolase C-terminal" evidence="5">
    <location>
        <begin position="544"/>
        <end position="661"/>
    </location>
</feature>
<dbReference type="GO" id="GO:0005975">
    <property type="term" value="P:carbohydrate metabolic process"/>
    <property type="evidence" value="ECO:0007669"/>
    <property type="project" value="InterPro"/>
</dbReference>
<evidence type="ECO:0000259" key="6">
    <source>
        <dbReference type="Pfam" id="PF09364"/>
    </source>
</evidence>